<feature type="domain" description="Penicillin binding protein A dimerisation" evidence="2">
    <location>
        <begin position="38"/>
        <end position="109"/>
    </location>
</feature>
<protein>
    <submittedName>
        <fullName evidence="3">Penicillin-binding protein A</fullName>
    </submittedName>
</protein>
<evidence type="ECO:0000259" key="2">
    <source>
        <dbReference type="Pfam" id="PF21922"/>
    </source>
</evidence>
<name>A0A918E1I4_9ACTN</name>
<dbReference type="EMBL" id="BMNK01000001">
    <property type="protein sequence ID" value="GGP00978.1"/>
    <property type="molecule type" value="Genomic_DNA"/>
</dbReference>
<feature type="domain" description="Penicillin-binding protein transpeptidase" evidence="1">
    <location>
        <begin position="141"/>
        <end position="426"/>
    </location>
</feature>
<dbReference type="RefSeq" id="WP_225276847.1">
    <property type="nucleotide sequence ID" value="NZ_BMNK01000001.1"/>
</dbReference>
<proteinExistence type="predicted"/>
<dbReference type="Gene3D" id="3.90.1310.10">
    <property type="entry name" value="Penicillin-binding protein 2a (Domain 2)"/>
    <property type="match status" value="1"/>
</dbReference>
<reference evidence="3" key="1">
    <citation type="journal article" date="2014" name="Int. J. Syst. Evol. Microbiol.">
        <title>Complete genome sequence of Corynebacterium casei LMG S-19264T (=DSM 44701T), isolated from a smear-ripened cheese.</title>
        <authorList>
            <consortium name="US DOE Joint Genome Institute (JGI-PGF)"/>
            <person name="Walter F."/>
            <person name="Albersmeier A."/>
            <person name="Kalinowski J."/>
            <person name="Ruckert C."/>
        </authorList>
    </citation>
    <scope>NUCLEOTIDE SEQUENCE</scope>
    <source>
        <strain evidence="3">CGMCC 4.7430</strain>
    </source>
</reference>
<dbReference type="Pfam" id="PF21922">
    <property type="entry name" value="PBP_dimer_2"/>
    <property type="match status" value="1"/>
</dbReference>
<evidence type="ECO:0000313" key="3">
    <source>
        <dbReference type="EMBL" id="GGP00978.1"/>
    </source>
</evidence>
<organism evidence="3 4">
    <name type="scientific">Nonomuraea glycinis</name>
    <dbReference type="NCBI Taxonomy" id="2047744"/>
    <lineage>
        <taxon>Bacteria</taxon>
        <taxon>Bacillati</taxon>
        <taxon>Actinomycetota</taxon>
        <taxon>Actinomycetes</taxon>
        <taxon>Streptosporangiales</taxon>
        <taxon>Streptosporangiaceae</taxon>
        <taxon>Nonomuraea</taxon>
    </lineage>
</organism>
<reference evidence="3" key="2">
    <citation type="submission" date="2020-09" db="EMBL/GenBank/DDBJ databases">
        <authorList>
            <person name="Sun Q."/>
            <person name="Zhou Y."/>
        </authorList>
    </citation>
    <scope>NUCLEOTIDE SEQUENCE</scope>
    <source>
        <strain evidence="3">CGMCC 4.7430</strain>
    </source>
</reference>
<dbReference type="PANTHER" id="PTHR30627">
    <property type="entry name" value="PEPTIDOGLYCAN D,D-TRANSPEPTIDASE"/>
    <property type="match status" value="1"/>
</dbReference>
<dbReference type="PANTHER" id="PTHR30627:SF24">
    <property type="entry name" value="PENICILLIN-BINDING PROTEIN 4B"/>
    <property type="match status" value="1"/>
</dbReference>
<dbReference type="GO" id="GO:0008658">
    <property type="term" value="F:penicillin binding"/>
    <property type="evidence" value="ECO:0007669"/>
    <property type="project" value="InterPro"/>
</dbReference>
<dbReference type="GO" id="GO:0005886">
    <property type="term" value="C:plasma membrane"/>
    <property type="evidence" value="ECO:0007669"/>
    <property type="project" value="TreeGrafter"/>
</dbReference>
<evidence type="ECO:0000259" key="1">
    <source>
        <dbReference type="Pfam" id="PF00905"/>
    </source>
</evidence>
<dbReference type="InterPro" id="IPR050515">
    <property type="entry name" value="Beta-lactam/transpept"/>
</dbReference>
<sequence length="430" mass="45059">MLFALLAQLTLVQAFASRDLNADPRNERTRIARFGQPRGDIVTYDGTAVAISRETGGGPYRYQRFYPHGEMYAPITGHVSPRGAGGIERAREAVLSGDDTRVKVQSLVREGTAQGADVWLTIRKRVQWAAYRSLKASGRPGAAVAVNPATGAILALATYPSYDPNAYATFDSAALAATDDRLRRDPAEPLLNRALDRTYPPGAMTGLIAAATALTTGGHVPSTALDLPGDAHDQNGRYCGKSRLTLSQAFRLSCDPALADLGRSLGQDALRDQAEAFGFNTTLTVPLPVAASTYPSSQDKPGGALATAGTSDIRLTPLMVAMLSATVANDGTLMRPYLVERARLPGGSTINRAGPSPYRTAMSPAMADQLTTMMTTRPWPPGVALAATGSATVFTAFAPAGAPEVAVGVVLDRPGPTAAIARAILRAALA</sequence>
<dbReference type="Gene3D" id="3.40.710.10">
    <property type="entry name" value="DD-peptidase/beta-lactamase superfamily"/>
    <property type="match status" value="1"/>
</dbReference>
<dbReference type="GO" id="GO:0071972">
    <property type="term" value="F:peptidoglycan L,D-transpeptidase activity"/>
    <property type="evidence" value="ECO:0007669"/>
    <property type="project" value="TreeGrafter"/>
</dbReference>
<evidence type="ECO:0000313" key="4">
    <source>
        <dbReference type="Proteomes" id="UP000660745"/>
    </source>
</evidence>
<accession>A0A918E1I4</accession>
<comment type="caution">
    <text evidence="3">The sequence shown here is derived from an EMBL/GenBank/DDBJ whole genome shotgun (WGS) entry which is preliminary data.</text>
</comment>
<keyword evidence="4" id="KW-1185">Reference proteome</keyword>
<dbReference type="Pfam" id="PF00905">
    <property type="entry name" value="Transpeptidase"/>
    <property type="match status" value="1"/>
</dbReference>
<dbReference type="Proteomes" id="UP000660745">
    <property type="component" value="Unassembled WGS sequence"/>
</dbReference>
<dbReference type="InterPro" id="IPR001460">
    <property type="entry name" value="PCN-bd_Tpept"/>
</dbReference>
<dbReference type="InterPro" id="IPR054120">
    <property type="entry name" value="PBPA_dimer"/>
</dbReference>
<dbReference type="SUPFAM" id="SSF56519">
    <property type="entry name" value="Penicillin binding protein dimerisation domain"/>
    <property type="match status" value="1"/>
</dbReference>
<dbReference type="InterPro" id="IPR036138">
    <property type="entry name" value="PBP_dimer_sf"/>
</dbReference>
<dbReference type="InterPro" id="IPR012338">
    <property type="entry name" value="Beta-lactam/transpept-like"/>
</dbReference>
<dbReference type="SUPFAM" id="SSF56601">
    <property type="entry name" value="beta-lactamase/transpeptidase-like"/>
    <property type="match status" value="1"/>
</dbReference>
<dbReference type="AlphaFoldDB" id="A0A918E1I4"/>
<gene>
    <name evidence="3" type="primary">pbpA</name>
    <name evidence="3" type="ORF">GCM10012278_03020</name>
</gene>
<dbReference type="GO" id="GO:0071555">
    <property type="term" value="P:cell wall organization"/>
    <property type="evidence" value="ECO:0007669"/>
    <property type="project" value="TreeGrafter"/>
</dbReference>